<evidence type="ECO:0000256" key="2">
    <source>
        <dbReference type="SAM" id="SignalP"/>
    </source>
</evidence>
<feature type="chain" id="PRO_5023042021" evidence="2">
    <location>
        <begin position="28"/>
        <end position="299"/>
    </location>
</feature>
<dbReference type="InterPro" id="IPR001638">
    <property type="entry name" value="Solute-binding_3/MltF_N"/>
</dbReference>
<dbReference type="Proteomes" id="UP000322079">
    <property type="component" value="Chromosome"/>
</dbReference>
<evidence type="ECO:0000313" key="4">
    <source>
        <dbReference type="EMBL" id="QEL55141.1"/>
    </source>
</evidence>
<proteinExistence type="predicted"/>
<dbReference type="RefSeq" id="WP_149295511.1">
    <property type="nucleotide sequence ID" value="NZ_CP043473.1"/>
</dbReference>
<sequence>MRPLFRLLRSPIWALALALAWPAACQARSLKEILQTHELRACIVPYHPSSATATPPNCREQCHFSGPVYEEALAFAHHLGKNIQLKTLRLEWDEQFYNQDGKVEREASYTPRLLANGSCDILPNRLTKNAWRLKKMDFVTLFTNRMMVVANIKLKNRLQSADQLAGLHAAVLDNSSYSTWLLEQNQTRYAAHPVRIELMSVEDSLRAVDSGKLDFTLLDSDIAIWTTRHQLKHAYVAFPVGAKDEVGWAMRKQDKDLQAAVAAFFAEQKRNEDSALNRIWTPHYGLSLNRLITLVNSTQ</sequence>
<organism evidence="4 5">
    <name type="scientific">Chromobacterium paludis</name>
    <dbReference type="NCBI Taxonomy" id="2605945"/>
    <lineage>
        <taxon>Bacteria</taxon>
        <taxon>Pseudomonadati</taxon>
        <taxon>Pseudomonadota</taxon>
        <taxon>Betaproteobacteria</taxon>
        <taxon>Neisseriales</taxon>
        <taxon>Chromobacteriaceae</taxon>
        <taxon>Chromobacterium</taxon>
    </lineage>
</organism>
<protein>
    <submittedName>
        <fullName evidence="4">Transporter substrate-binding domain-containing protein</fullName>
    </submittedName>
</protein>
<gene>
    <name evidence="4" type="ORF">FYK34_05950</name>
</gene>
<dbReference type="SUPFAM" id="SSF53850">
    <property type="entry name" value="Periplasmic binding protein-like II"/>
    <property type="match status" value="1"/>
</dbReference>
<dbReference type="KEGG" id="chrm:FYK34_05950"/>
<keyword evidence="1 2" id="KW-0732">Signal</keyword>
<dbReference type="PANTHER" id="PTHR35936">
    <property type="entry name" value="MEMBRANE-BOUND LYTIC MUREIN TRANSGLYCOSYLASE F"/>
    <property type="match status" value="1"/>
</dbReference>
<reference evidence="4 5" key="1">
    <citation type="submission" date="2019-08" db="EMBL/GenBank/DDBJ databases">
        <title>Chromobacterium paludis, a novel bacterium isolated from a Maryland marsh pond.</title>
        <authorList>
            <person name="Blackburn M.B."/>
            <person name="Gundersen-Rindal D.E."/>
        </authorList>
    </citation>
    <scope>NUCLEOTIDE SEQUENCE [LARGE SCALE GENOMIC DNA]</scope>
    <source>
        <strain evidence="5">IIBBL 257-1</strain>
    </source>
</reference>
<accession>A0A5C1DED1</accession>
<evidence type="ECO:0000259" key="3">
    <source>
        <dbReference type="SMART" id="SM00062"/>
    </source>
</evidence>
<feature type="domain" description="Solute-binding protein family 3/N-terminal" evidence="3">
    <location>
        <begin position="72"/>
        <end position="287"/>
    </location>
</feature>
<keyword evidence="5" id="KW-1185">Reference proteome</keyword>
<dbReference type="EMBL" id="CP043473">
    <property type="protein sequence ID" value="QEL55141.1"/>
    <property type="molecule type" value="Genomic_DNA"/>
</dbReference>
<dbReference type="PANTHER" id="PTHR35936:SF17">
    <property type="entry name" value="ARGININE-BINDING EXTRACELLULAR PROTEIN ARTP"/>
    <property type="match status" value="1"/>
</dbReference>
<dbReference type="SMART" id="SM00062">
    <property type="entry name" value="PBPb"/>
    <property type="match status" value="1"/>
</dbReference>
<dbReference type="AlphaFoldDB" id="A0A5C1DED1"/>
<evidence type="ECO:0000313" key="5">
    <source>
        <dbReference type="Proteomes" id="UP000322079"/>
    </source>
</evidence>
<feature type="signal peptide" evidence="2">
    <location>
        <begin position="1"/>
        <end position="27"/>
    </location>
</feature>
<name>A0A5C1DED1_9NEIS</name>
<dbReference type="Gene3D" id="3.40.190.10">
    <property type="entry name" value="Periplasmic binding protein-like II"/>
    <property type="match status" value="2"/>
</dbReference>
<evidence type="ECO:0000256" key="1">
    <source>
        <dbReference type="ARBA" id="ARBA00022729"/>
    </source>
</evidence>